<protein>
    <recommendedName>
        <fullName evidence="3">GRAM domain-containing protein</fullName>
    </recommendedName>
</protein>
<dbReference type="EMBL" id="JAVIJP010000032">
    <property type="protein sequence ID" value="KAL3630028.1"/>
    <property type="molecule type" value="Genomic_DNA"/>
</dbReference>
<comment type="caution">
    <text evidence="4">The sequence shown here is derived from an EMBL/GenBank/DDBJ whole genome shotgun (WGS) entry which is preliminary data.</text>
</comment>
<dbReference type="SMART" id="SM00568">
    <property type="entry name" value="GRAM"/>
    <property type="match status" value="1"/>
</dbReference>
<organism evidence="4 5">
    <name type="scientific">Castilleja foliolosa</name>
    <dbReference type="NCBI Taxonomy" id="1961234"/>
    <lineage>
        <taxon>Eukaryota</taxon>
        <taxon>Viridiplantae</taxon>
        <taxon>Streptophyta</taxon>
        <taxon>Embryophyta</taxon>
        <taxon>Tracheophyta</taxon>
        <taxon>Spermatophyta</taxon>
        <taxon>Magnoliopsida</taxon>
        <taxon>eudicotyledons</taxon>
        <taxon>Gunneridae</taxon>
        <taxon>Pentapetalae</taxon>
        <taxon>asterids</taxon>
        <taxon>lamiids</taxon>
        <taxon>Lamiales</taxon>
        <taxon>Orobanchaceae</taxon>
        <taxon>Pedicularideae</taxon>
        <taxon>Castillejinae</taxon>
        <taxon>Castilleja</taxon>
    </lineage>
</organism>
<evidence type="ECO:0000313" key="4">
    <source>
        <dbReference type="EMBL" id="KAL3630028.1"/>
    </source>
</evidence>
<dbReference type="Proteomes" id="UP001632038">
    <property type="component" value="Unassembled WGS sequence"/>
</dbReference>
<gene>
    <name evidence="4" type="ORF">CASFOL_023012</name>
</gene>
<accession>A0ABD3CJD1</accession>
<name>A0ABD3CJD1_9LAMI</name>
<keyword evidence="5" id="KW-1185">Reference proteome</keyword>
<dbReference type="InterPro" id="IPR004182">
    <property type="entry name" value="GRAM"/>
</dbReference>
<dbReference type="InterPro" id="IPR037848">
    <property type="entry name" value="GEM-like"/>
</dbReference>
<proteinExistence type="inferred from homology"/>
<sequence>MLGDKGSARRGCWAARSPSSSNHSSSFTENDGVKNQKTKLQRKGTSFVYRIREHVKMGPKFSETVKGKLSVGAKIIKNGGRENIFRGLFGLSDGEKLLKASQCYLSTTSGPIPGLLFISTQKVGFCSERSISVQSTSGPGFIRVPYKFPQVNYAIVSSFRNFLVAVQELKLPNFEASVFERENLEVGSSTKVVDCILALKDYHEWKQMTGGNEFYKPPRSPIIVRSSGRIDGRDSARQLDMSRGTNKPLLPSESDIRKLEEAMVKALAQHMSDAKENMDSNLAESNRSGSVDLVNFLSKILSRCLEEQFRKRCPEQRSTREAKVQLFHGRQWWSWTGSVFYKLLSYCRRGSYIQKWNVTEVASAQEIFKVPIINARFGTAPFFWNWTLLAFIKTMPVELLKNKNIVQVLVKISYPLIRAVDIFGYIFWEESCNQGRLICSVRMDITHQLFFSHERLSEATGTATAAFVLAFLEGSTMLGVWYPEQLSAGGEVTWRRCAPKYYRSYFVLRSSTSKRQLEESPGQDKKMKRSQT</sequence>
<reference evidence="5" key="1">
    <citation type="journal article" date="2024" name="IScience">
        <title>Strigolactones Initiate the Formation of Haustorium-like Structures in Castilleja.</title>
        <authorList>
            <person name="Buerger M."/>
            <person name="Peterson D."/>
            <person name="Chory J."/>
        </authorList>
    </citation>
    <scope>NUCLEOTIDE SEQUENCE [LARGE SCALE GENOMIC DNA]</scope>
</reference>
<dbReference type="Pfam" id="PF02893">
    <property type="entry name" value="GRAM"/>
    <property type="match status" value="1"/>
</dbReference>
<dbReference type="AlphaFoldDB" id="A0ABD3CJD1"/>
<feature type="compositionally biased region" description="Low complexity" evidence="2">
    <location>
        <begin position="17"/>
        <end position="26"/>
    </location>
</feature>
<evidence type="ECO:0000256" key="1">
    <source>
        <dbReference type="ARBA" id="ARBA00009414"/>
    </source>
</evidence>
<evidence type="ECO:0000259" key="3">
    <source>
        <dbReference type="SMART" id="SM00568"/>
    </source>
</evidence>
<feature type="region of interest" description="Disordered" evidence="2">
    <location>
        <begin position="1"/>
        <end position="41"/>
    </location>
</feature>
<dbReference type="Gene3D" id="2.30.29.30">
    <property type="entry name" value="Pleckstrin-homology domain (PH domain)/Phosphotyrosine-binding domain (PTB)"/>
    <property type="match status" value="1"/>
</dbReference>
<evidence type="ECO:0000256" key="2">
    <source>
        <dbReference type="SAM" id="MobiDB-lite"/>
    </source>
</evidence>
<evidence type="ECO:0000313" key="5">
    <source>
        <dbReference type="Proteomes" id="UP001632038"/>
    </source>
</evidence>
<comment type="similarity">
    <text evidence="1">Belongs to the GEM family.</text>
</comment>
<dbReference type="InterPro" id="IPR011993">
    <property type="entry name" value="PH-like_dom_sf"/>
</dbReference>
<dbReference type="PANTHER" id="PTHR31969">
    <property type="entry name" value="GEM-LIKE PROTEIN 2"/>
    <property type="match status" value="1"/>
</dbReference>
<feature type="domain" description="GRAM" evidence="3">
    <location>
        <begin position="83"/>
        <end position="170"/>
    </location>
</feature>